<comment type="function">
    <text evidence="7 8">Catalyzes the ferrous insertion into protoporphyrin IX.</text>
</comment>
<comment type="catalytic activity">
    <reaction evidence="7 8">
        <text>heme b + 2 H(+) = protoporphyrin IX + Fe(2+)</text>
        <dbReference type="Rhea" id="RHEA:22584"/>
        <dbReference type="ChEBI" id="CHEBI:15378"/>
        <dbReference type="ChEBI" id="CHEBI:29033"/>
        <dbReference type="ChEBI" id="CHEBI:57306"/>
        <dbReference type="ChEBI" id="CHEBI:60344"/>
        <dbReference type="EC" id="4.98.1.1"/>
    </reaction>
</comment>
<organism evidence="9 10">
    <name type="scientific">Thiovibrio frasassiensis</name>
    <dbReference type="NCBI Taxonomy" id="2984131"/>
    <lineage>
        <taxon>Bacteria</taxon>
        <taxon>Pseudomonadati</taxon>
        <taxon>Thermodesulfobacteriota</taxon>
        <taxon>Desulfobulbia</taxon>
        <taxon>Desulfobulbales</taxon>
        <taxon>Thiovibrionaceae</taxon>
        <taxon>Thiovibrio</taxon>
    </lineage>
</organism>
<dbReference type="NCBIfam" id="TIGR00109">
    <property type="entry name" value="hemH"/>
    <property type="match status" value="1"/>
</dbReference>
<feature type="binding site" evidence="7">
    <location>
        <position position="272"/>
    </location>
    <ligand>
        <name>Fe(2+)</name>
        <dbReference type="ChEBI" id="CHEBI:29033"/>
    </ligand>
</feature>
<dbReference type="PROSITE" id="PS00534">
    <property type="entry name" value="FERROCHELATASE"/>
    <property type="match status" value="1"/>
</dbReference>
<dbReference type="Pfam" id="PF00762">
    <property type="entry name" value="Ferrochelatase"/>
    <property type="match status" value="1"/>
</dbReference>
<evidence type="ECO:0000256" key="8">
    <source>
        <dbReference type="RuleBase" id="RU000607"/>
    </source>
</evidence>
<comment type="catalytic activity">
    <reaction evidence="6">
        <text>Fe-coproporphyrin III + 2 H(+) = coproporphyrin III + Fe(2+)</text>
        <dbReference type="Rhea" id="RHEA:49572"/>
        <dbReference type="ChEBI" id="CHEBI:15378"/>
        <dbReference type="ChEBI" id="CHEBI:29033"/>
        <dbReference type="ChEBI" id="CHEBI:68438"/>
        <dbReference type="ChEBI" id="CHEBI:131725"/>
        <dbReference type="EC" id="4.99.1.9"/>
    </reaction>
    <physiologicalReaction direction="right-to-left" evidence="6">
        <dbReference type="Rhea" id="RHEA:49574"/>
    </physiologicalReaction>
</comment>
<evidence type="ECO:0000256" key="1">
    <source>
        <dbReference type="ARBA" id="ARBA00007718"/>
    </source>
</evidence>
<protein>
    <recommendedName>
        <fullName evidence="7 8">Ferrochelatase</fullName>
        <ecNumber evidence="7 8">4.98.1.1</ecNumber>
    </recommendedName>
    <alternativeName>
        <fullName evidence="7">Heme synthase</fullName>
    </alternativeName>
    <alternativeName>
        <fullName evidence="7">Protoheme ferro-lyase</fullName>
    </alternativeName>
</protein>
<dbReference type="InterPro" id="IPR033644">
    <property type="entry name" value="Ferrochelatase_C"/>
</dbReference>
<comment type="caution">
    <text evidence="9">The sequence shown here is derived from an EMBL/GenBank/DDBJ whole genome shotgun (WGS) entry which is preliminary data.</text>
</comment>
<name>A0A9X4RLB1_9BACT</name>
<keyword evidence="5 7" id="KW-0627">Porphyrin biosynthesis</keyword>
<dbReference type="InterPro" id="IPR001015">
    <property type="entry name" value="Ferrochelatase"/>
</dbReference>
<dbReference type="Proteomes" id="UP001154240">
    <property type="component" value="Unassembled WGS sequence"/>
</dbReference>
<reference evidence="9" key="2">
    <citation type="submission" date="2022-10" db="EMBL/GenBank/DDBJ databases">
        <authorList>
            <person name="Aronson H.S."/>
        </authorList>
    </citation>
    <scope>NUCLEOTIDE SEQUENCE</scope>
    <source>
        <strain evidence="9">RS19-109</strain>
    </source>
</reference>
<dbReference type="RefSeq" id="WP_307631886.1">
    <property type="nucleotide sequence ID" value="NZ_JAPHEH010000001.1"/>
</dbReference>
<keyword evidence="7" id="KW-0479">Metal-binding</keyword>
<dbReference type="PANTHER" id="PTHR11108:SF1">
    <property type="entry name" value="FERROCHELATASE, MITOCHONDRIAL"/>
    <property type="match status" value="1"/>
</dbReference>
<evidence type="ECO:0000256" key="4">
    <source>
        <dbReference type="ARBA" id="ARBA00023239"/>
    </source>
</evidence>
<dbReference type="InterPro" id="IPR019772">
    <property type="entry name" value="Ferrochelatase_AS"/>
</dbReference>
<evidence type="ECO:0000256" key="3">
    <source>
        <dbReference type="ARBA" id="ARBA00023133"/>
    </source>
</evidence>
<feature type="binding site" evidence="7">
    <location>
        <position position="194"/>
    </location>
    <ligand>
        <name>Fe(2+)</name>
        <dbReference type="ChEBI" id="CHEBI:29033"/>
    </ligand>
</feature>
<dbReference type="EC" id="4.98.1.1" evidence="7 8"/>
<dbReference type="Gene3D" id="3.40.50.1400">
    <property type="match status" value="2"/>
</dbReference>
<evidence type="ECO:0000256" key="5">
    <source>
        <dbReference type="ARBA" id="ARBA00023244"/>
    </source>
</evidence>
<evidence type="ECO:0000256" key="7">
    <source>
        <dbReference type="HAMAP-Rule" id="MF_00323"/>
    </source>
</evidence>
<dbReference type="GO" id="GO:0006783">
    <property type="term" value="P:heme biosynthetic process"/>
    <property type="evidence" value="ECO:0007669"/>
    <property type="project" value="UniProtKB-UniRule"/>
</dbReference>
<dbReference type="PANTHER" id="PTHR11108">
    <property type="entry name" value="FERROCHELATASE"/>
    <property type="match status" value="1"/>
</dbReference>
<proteinExistence type="inferred from homology"/>
<dbReference type="HAMAP" id="MF_00323">
    <property type="entry name" value="Ferrochelatase"/>
    <property type="match status" value="1"/>
</dbReference>
<comment type="subcellular location">
    <subcellularLocation>
        <location evidence="7 8">Cytoplasm</location>
    </subcellularLocation>
</comment>
<keyword evidence="3 7" id="KW-0350">Heme biosynthesis</keyword>
<dbReference type="GO" id="GO:0046872">
    <property type="term" value="F:metal ion binding"/>
    <property type="evidence" value="ECO:0007669"/>
    <property type="project" value="UniProtKB-KW"/>
</dbReference>
<dbReference type="GO" id="GO:0004325">
    <property type="term" value="F:ferrochelatase activity"/>
    <property type="evidence" value="ECO:0007669"/>
    <property type="project" value="UniProtKB-UniRule"/>
</dbReference>
<keyword evidence="7 8" id="KW-0963">Cytoplasm</keyword>
<dbReference type="SUPFAM" id="SSF53800">
    <property type="entry name" value="Chelatase"/>
    <property type="match status" value="1"/>
</dbReference>
<evidence type="ECO:0000313" key="10">
    <source>
        <dbReference type="Proteomes" id="UP001154240"/>
    </source>
</evidence>
<comment type="pathway">
    <text evidence="7 8">Porphyrin-containing compound metabolism; protoheme biosynthesis; protoheme from protoporphyrin-IX: step 1/1.</text>
</comment>
<evidence type="ECO:0000313" key="9">
    <source>
        <dbReference type="EMBL" id="MDG4474908.1"/>
    </source>
</evidence>
<evidence type="ECO:0000256" key="6">
    <source>
        <dbReference type="ARBA" id="ARBA00024536"/>
    </source>
</evidence>
<evidence type="ECO:0000256" key="2">
    <source>
        <dbReference type="ARBA" id="ARBA00023004"/>
    </source>
</evidence>
<keyword evidence="4 7" id="KW-0456">Lyase</keyword>
<keyword evidence="2 7" id="KW-0408">Iron</keyword>
<accession>A0A9X4RLB1</accession>
<gene>
    <name evidence="7 9" type="primary">hemH</name>
    <name evidence="9" type="ORF">OLX77_01880</name>
</gene>
<comment type="similarity">
    <text evidence="1 7 8">Belongs to the ferrochelatase family.</text>
</comment>
<dbReference type="InterPro" id="IPR033659">
    <property type="entry name" value="Ferrochelatase_N"/>
</dbReference>
<dbReference type="EMBL" id="JAPHEH010000001">
    <property type="protein sequence ID" value="MDG4474908.1"/>
    <property type="molecule type" value="Genomic_DNA"/>
</dbReference>
<dbReference type="CDD" id="cd03411">
    <property type="entry name" value="Ferrochelatase_N"/>
    <property type="match status" value="1"/>
</dbReference>
<dbReference type="CDD" id="cd00419">
    <property type="entry name" value="Ferrochelatase_C"/>
    <property type="match status" value="1"/>
</dbReference>
<dbReference type="AlphaFoldDB" id="A0A9X4RLB1"/>
<dbReference type="GO" id="GO:0005737">
    <property type="term" value="C:cytoplasm"/>
    <property type="evidence" value="ECO:0007669"/>
    <property type="project" value="UniProtKB-SubCell"/>
</dbReference>
<reference evidence="9" key="1">
    <citation type="journal article" date="2022" name="bioRxiv">
        <title>Thiovibrio frasassiensisgen. nov., sp. nov., an autotrophic, elemental sulfur disproportionating bacterium isolated from sulfidic karst sediment, and proposal of Thiovibrionaceae fam. nov.</title>
        <authorList>
            <person name="Aronson H."/>
            <person name="Thomas C."/>
            <person name="Bhattacharyya M."/>
            <person name="Eckstein S."/>
            <person name="Jensen S."/>
            <person name="Barco R."/>
            <person name="Macalady J."/>
            <person name="Amend J."/>
        </authorList>
    </citation>
    <scope>NUCLEOTIDE SEQUENCE</scope>
    <source>
        <strain evidence="9">RS19-109</strain>
    </source>
</reference>
<keyword evidence="10" id="KW-1185">Reference proteome</keyword>
<sequence length="322" mass="35328">MNKPIGVILLNLGGPETLADVEPFLRNLFSDRTIIRLSPFPFLQKFIARRIAASRAPKSCEAYRLIGGGSPLARITGEQGRALEAVLGAEGNFTVRMAMRYWQPDAEKALAEFARAGVRRIVALTLYPHYSRATTGSSLDALREAIAAAGHDFELAEIREWPEQRDYVGCLAQSIKEGLARFAGAPAQLVYSAHSLPVSFIREGDPYLEQIKRTIQAVETISGVGGELCFQSRSGPVEWLAPSTPEMLARLAKAGGKNVLMVPISFVSDHVETLYEIDIQYRELAASLGLRLERTDSLNINPAFIRGLGVLVADCCRQQGWL</sequence>